<dbReference type="PANTHER" id="PTHR23319">
    <property type="entry name" value="GRAM DOMAIN CONTAINING 1B, ISOFORM E"/>
    <property type="match status" value="1"/>
</dbReference>
<keyword evidence="4" id="KW-1185">Reference proteome</keyword>
<accession>A0ABN8AWX2</accession>
<dbReference type="Proteomes" id="UP001153292">
    <property type="component" value="Chromosome 14"/>
</dbReference>
<name>A0ABN8AWX2_CHISP</name>
<gene>
    <name evidence="3" type="ORF">CHILSU_LOCUS2610</name>
</gene>
<dbReference type="PANTHER" id="PTHR23319:SF13">
    <property type="entry name" value="GRAM DOMAIN-CONTAINING PROTEIN"/>
    <property type="match status" value="1"/>
</dbReference>
<dbReference type="Gene3D" id="2.30.29.30">
    <property type="entry name" value="Pleckstrin-homology domain (PH domain)/Phosphotyrosine-binding domain (PTB)"/>
    <property type="match status" value="1"/>
</dbReference>
<dbReference type="InterPro" id="IPR004182">
    <property type="entry name" value="GRAM"/>
</dbReference>
<evidence type="ECO:0000256" key="1">
    <source>
        <dbReference type="SAM" id="MobiDB-lite"/>
    </source>
</evidence>
<dbReference type="EMBL" id="OU963907">
    <property type="protein sequence ID" value="CAH0399463.1"/>
    <property type="molecule type" value="Genomic_DNA"/>
</dbReference>
<protein>
    <recommendedName>
        <fullName evidence="2">GRAM domain-containing protein</fullName>
    </recommendedName>
</protein>
<evidence type="ECO:0000259" key="2">
    <source>
        <dbReference type="SMART" id="SM00568"/>
    </source>
</evidence>
<dbReference type="SMART" id="SM00568">
    <property type="entry name" value="GRAM"/>
    <property type="match status" value="1"/>
</dbReference>
<feature type="compositionally biased region" description="Basic residues" evidence="1">
    <location>
        <begin position="189"/>
        <end position="198"/>
    </location>
</feature>
<evidence type="ECO:0000313" key="4">
    <source>
        <dbReference type="Proteomes" id="UP001153292"/>
    </source>
</evidence>
<organism evidence="3 4">
    <name type="scientific">Chilo suppressalis</name>
    <name type="common">Asiatic rice borer moth</name>
    <dbReference type="NCBI Taxonomy" id="168631"/>
    <lineage>
        <taxon>Eukaryota</taxon>
        <taxon>Metazoa</taxon>
        <taxon>Ecdysozoa</taxon>
        <taxon>Arthropoda</taxon>
        <taxon>Hexapoda</taxon>
        <taxon>Insecta</taxon>
        <taxon>Pterygota</taxon>
        <taxon>Neoptera</taxon>
        <taxon>Endopterygota</taxon>
        <taxon>Lepidoptera</taxon>
        <taxon>Glossata</taxon>
        <taxon>Ditrysia</taxon>
        <taxon>Pyraloidea</taxon>
        <taxon>Crambidae</taxon>
        <taxon>Crambinae</taxon>
        <taxon>Chilo</taxon>
    </lineage>
</organism>
<feature type="region of interest" description="Disordered" evidence="1">
    <location>
        <begin position="320"/>
        <end position="340"/>
    </location>
</feature>
<feature type="domain" description="GRAM" evidence="2">
    <location>
        <begin position="194"/>
        <end position="261"/>
    </location>
</feature>
<dbReference type="InterPro" id="IPR011993">
    <property type="entry name" value="PH-like_dom_sf"/>
</dbReference>
<reference evidence="3" key="1">
    <citation type="submission" date="2021-12" db="EMBL/GenBank/DDBJ databases">
        <authorList>
            <person name="King R."/>
        </authorList>
    </citation>
    <scope>NUCLEOTIDE SEQUENCE</scope>
</reference>
<proteinExistence type="predicted"/>
<dbReference type="CDD" id="cd13220">
    <property type="entry name" value="PH-GRAM_GRAMDC"/>
    <property type="match status" value="1"/>
</dbReference>
<evidence type="ECO:0000313" key="3">
    <source>
        <dbReference type="EMBL" id="CAH0399463.1"/>
    </source>
</evidence>
<dbReference type="InterPro" id="IPR051482">
    <property type="entry name" value="Cholesterol_transport"/>
</dbReference>
<dbReference type="Pfam" id="PF02893">
    <property type="entry name" value="GRAM"/>
    <property type="match status" value="1"/>
</dbReference>
<feature type="region of interest" description="Disordered" evidence="1">
    <location>
        <begin position="123"/>
        <end position="198"/>
    </location>
</feature>
<sequence>MKESYPDDIMLCFVQGFGDGEQYKNRVDECEKEPNLRLSKKRQNGKRVSLPVADEQSVELRPKKCEALVTGKSLRLSSGELSNTQEVKRSFSDRFSVITDVSGRRPPRRLLTIRKTWSTGNFASGAAGGGCGAPRSAPATPFQLEPQPRTKHEKQVLKPLSGSAPSVRVSALTPAGGPHTDTSDGKQPSKARQKKFQRHFPQVGPEEKVLNYYSCALVGDLLLQGHLYITKNYFAFYSNVFGYVTKLLIPTPSVLRITKEKVARIIPNAVGVCTRDERHVFGSLLSRDSTYKLMMHVWKAARAPELATPKPQDLRASEVELDASEYSPEDDSSSAGGDHVDAATATVRRESEAIIAAGAAVIQPALLTGSVPPNKKLDHSPYDWWRPLLLLLTAVLTISACCLAYKLYRINTDTADELSNLSSDELYSELVQWRTRLHGRAAGELHAFLSTNLILLTKVRQSLEALSGVILSDMAQNSPVTDVPNETAFS</sequence>
<feature type="compositionally biased region" description="Acidic residues" evidence="1">
    <location>
        <begin position="320"/>
        <end position="332"/>
    </location>
</feature>